<keyword evidence="4" id="KW-1185">Reference proteome</keyword>
<evidence type="ECO:0000256" key="1">
    <source>
        <dbReference type="SAM" id="SignalP"/>
    </source>
</evidence>
<dbReference type="SUPFAM" id="SSF50998">
    <property type="entry name" value="Quinoprotein alcohol dehydrogenase-like"/>
    <property type="match status" value="1"/>
</dbReference>
<accession>A0ABT4M832</accession>
<sequence>MTRRSQLSAAAVLLATAIVCAACAAEKQPPPAGTPVYGATGAAPGLGWTLSPSDLDVSDGQFRDPVRGSTTDSMESGSITDGSTVVTLFGRPDGREYLDATLVGLDIADGAVRWRVPADDIVGCGREFVDGQIVCYRGNGDSGAEIFTVDGESGESTTRNAAFPITNLTTSGGHVYTSHAADEAAAPTVSRGTADALDADWSVQFDSAQSPYTSTLHTENGIGLFDDDQGLFAFDLDTGDNLWSRTAPDCARSGTASHDGRVRVVRTDCADPSTVTGSEVVDADGIVVAATDSVTLQQPTFDSPTESVPTLLGTGGYRPSIPDPVWTNDGLVWAVPADISEPAARFLKTNGLAYAVAGSVALLRNNDTATESAIDLDTGATLWSRESGGFAEVGALDGDVATLFGPEVLRGIDVRTGNTVWDIPTTALDDEGIDLQSWPTFDRVDADSIYSRALSISVLRQT</sequence>
<dbReference type="Pfam" id="PF13360">
    <property type="entry name" value="PQQ_2"/>
    <property type="match status" value="1"/>
</dbReference>
<dbReference type="Gene3D" id="2.130.10.10">
    <property type="entry name" value="YVTN repeat-like/Quinoprotein amine dehydrogenase"/>
    <property type="match status" value="1"/>
</dbReference>
<proteinExistence type="predicted"/>
<dbReference type="EMBL" id="JAPWIJ010000001">
    <property type="protein sequence ID" value="MCZ4517088.1"/>
    <property type="molecule type" value="Genomic_DNA"/>
</dbReference>
<name>A0ABT4M832_9NOCA</name>
<dbReference type="InterPro" id="IPR011047">
    <property type="entry name" value="Quinoprotein_ADH-like_sf"/>
</dbReference>
<dbReference type="RefSeq" id="WP_269601705.1">
    <property type="nucleotide sequence ID" value="NZ_JAPWIJ010000001.1"/>
</dbReference>
<comment type="caution">
    <text evidence="3">The sequence shown here is derived from an EMBL/GenBank/DDBJ whole genome shotgun (WGS) entry which is preliminary data.</text>
</comment>
<protein>
    <submittedName>
        <fullName evidence="3">PQQ-binding-like beta-propeller repeat protein</fullName>
    </submittedName>
</protein>
<dbReference type="InterPro" id="IPR002372">
    <property type="entry name" value="PQQ_rpt_dom"/>
</dbReference>
<dbReference type="InterPro" id="IPR015943">
    <property type="entry name" value="WD40/YVTN_repeat-like_dom_sf"/>
</dbReference>
<evidence type="ECO:0000259" key="2">
    <source>
        <dbReference type="Pfam" id="PF13360"/>
    </source>
</evidence>
<gene>
    <name evidence="3" type="ORF">O4220_01075</name>
</gene>
<evidence type="ECO:0000313" key="4">
    <source>
        <dbReference type="Proteomes" id="UP001081071"/>
    </source>
</evidence>
<organism evidence="3 4">
    <name type="scientific">Rhodococcus ruber</name>
    <dbReference type="NCBI Taxonomy" id="1830"/>
    <lineage>
        <taxon>Bacteria</taxon>
        <taxon>Bacillati</taxon>
        <taxon>Actinomycetota</taxon>
        <taxon>Actinomycetes</taxon>
        <taxon>Mycobacteriales</taxon>
        <taxon>Nocardiaceae</taxon>
        <taxon>Rhodococcus</taxon>
    </lineage>
</organism>
<keyword evidence="1" id="KW-0732">Signal</keyword>
<feature type="signal peptide" evidence="1">
    <location>
        <begin position="1"/>
        <end position="24"/>
    </location>
</feature>
<reference evidence="3" key="1">
    <citation type="submission" date="2022-12" db="EMBL/GenBank/DDBJ databases">
        <authorList>
            <person name="Krivoruchko A.V."/>
            <person name="Elkin A."/>
        </authorList>
    </citation>
    <scope>NUCLEOTIDE SEQUENCE</scope>
    <source>
        <strain evidence="3">IEGM 1391</strain>
    </source>
</reference>
<dbReference type="Proteomes" id="UP001081071">
    <property type="component" value="Unassembled WGS sequence"/>
</dbReference>
<feature type="chain" id="PRO_5047176495" evidence="1">
    <location>
        <begin position="25"/>
        <end position="462"/>
    </location>
</feature>
<feature type="domain" description="Pyrrolo-quinoline quinone repeat" evidence="2">
    <location>
        <begin position="100"/>
        <end position="262"/>
    </location>
</feature>
<evidence type="ECO:0000313" key="3">
    <source>
        <dbReference type="EMBL" id="MCZ4517088.1"/>
    </source>
</evidence>